<protein>
    <submittedName>
        <fullName evidence="1">Uncharacterized protein</fullName>
    </submittedName>
</protein>
<dbReference type="EMBL" id="AP010904">
    <property type="protein sequence ID" value="BAH75000.1"/>
    <property type="molecule type" value="Genomic_DNA"/>
</dbReference>
<evidence type="ECO:0000313" key="1">
    <source>
        <dbReference type="EMBL" id="BAH75000.1"/>
    </source>
</evidence>
<proteinExistence type="predicted"/>
<reference evidence="1 2" key="1">
    <citation type="journal article" date="2009" name="Genome Res.">
        <title>Whole genome sequence of Desulfovibrio magneticus strain RS-1 revealed common gene clusters in magnetotactic bacteria.</title>
        <authorList>
            <person name="Nakazawa H."/>
            <person name="Arakaki A."/>
            <person name="Narita-Yamada S."/>
            <person name="Yashiro I."/>
            <person name="Jinno K."/>
            <person name="Aoki N."/>
            <person name="Tsuruyama A."/>
            <person name="Okamura Y."/>
            <person name="Tanikawa S."/>
            <person name="Fujita N."/>
            <person name="Takeyama H."/>
            <person name="Matsunaga T."/>
        </authorList>
    </citation>
    <scope>NUCLEOTIDE SEQUENCE [LARGE SCALE GENOMIC DNA]</scope>
    <source>
        <strain evidence="2">ATCC 700980 / DSM 13731 / RS-1</strain>
    </source>
</reference>
<accession>C4XNM5</accession>
<dbReference type="KEGG" id="dma:DMR_15090"/>
<organism evidence="1 2">
    <name type="scientific">Solidesulfovibrio magneticus (strain ATCC 700980 / DSM 13731 / RS-1)</name>
    <name type="common">Desulfovibrio magneticus</name>
    <dbReference type="NCBI Taxonomy" id="573370"/>
    <lineage>
        <taxon>Bacteria</taxon>
        <taxon>Pseudomonadati</taxon>
        <taxon>Thermodesulfobacteriota</taxon>
        <taxon>Desulfovibrionia</taxon>
        <taxon>Desulfovibrionales</taxon>
        <taxon>Desulfovibrionaceae</taxon>
        <taxon>Solidesulfovibrio</taxon>
    </lineage>
</organism>
<dbReference type="AlphaFoldDB" id="C4XNM5"/>
<name>C4XNM5_SOLM1</name>
<evidence type="ECO:0000313" key="2">
    <source>
        <dbReference type="Proteomes" id="UP000009071"/>
    </source>
</evidence>
<dbReference type="Proteomes" id="UP000009071">
    <property type="component" value="Chromosome"/>
</dbReference>
<gene>
    <name evidence="1" type="ordered locus">DMR_15090</name>
</gene>
<keyword evidence="2" id="KW-1185">Reference proteome</keyword>
<sequence>MFIGIFLYWNRQYERKIDFSPGKNWHWPYTAISGVFAVEWELTVEIWEKRSK</sequence>
<dbReference type="HOGENOM" id="CLU_3079193_0_0_7"/>